<name>A0A183FUN9_HELPZ</name>
<dbReference type="AlphaFoldDB" id="A0A183FUN9"/>
<dbReference type="Proteomes" id="UP000050761">
    <property type="component" value="Unassembled WGS sequence"/>
</dbReference>
<accession>A0A3P7YRS6</accession>
<proteinExistence type="predicted"/>
<reference evidence="2 3" key="1">
    <citation type="submission" date="2018-11" db="EMBL/GenBank/DDBJ databases">
        <authorList>
            <consortium name="Pathogen Informatics"/>
        </authorList>
    </citation>
    <scope>NUCLEOTIDE SEQUENCE [LARGE SCALE GENOMIC DNA]</scope>
</reference>
<gene>
    <name evidence="2" type="ORF">HPBE_LOCUS11937</name>
</gene>
<evidence type="ECO:0000256" key="1">
    <source>
        <dbReference type="SAM" id="MobiDB-lite"/>
    </source>
</evidence>
<accession>A0A183FUN9</accession>
<organism evidence="3 4">
    <name type="scientific">Heligmosomoides polygyrus</name>
    <name type="common">Parasitic roundworm</name>
    <dbReference type="NCBI Taxonomy" id="6339"/>
    <lineage>
        <taxon>Eukaryota</taxon>
        <taxon>Metazoa</taxon>
        <taxon>Ecdysozoa</taxon>
        <taxon>Nematoda</taxon>
        <taxon>Chromadorea</taxon>
        <taxon>Rhabditida</taxon>
        <taxon>Rhabditina</taxon>
        <taxon>Rhabditomorpha</taxon>
        <taxon>Strongyloidea</taxon>
        <taxon>Heligmosomidae</taxon>
        <taxon>Heligmosomoides</taxon>
    </lineage>
</organism>
<sequence length="351" mass="39665">MRELEREDMGVKVDGRQLHHLRFAEDIVLITPSISHAERMLADFDRVCGNVGLQLNLTKTMFMRNGVSDVLKKEKIRLNKERAICLDVRALTRILRLAYDSCTEWTEFICATETIRRYKPIEDNCILPLYEKVLRQVKKELAKESKKGGPTKSGPIGFAAPEAALLARVATSFEMLRAALRDWTTFGISVVVYPLDDSTQQQVVKDVVDLFKKNLDKGGQLITAWTPISEEKEVQWRAMMELWATLDTTVEEFGGLDQVFTTANTREIEGRIYIEAGCPEAAGQFYFAYHGVAAAKYLFEMACPSLAVSSLKASRSKNKEDEDRTEFNPAPSAEVASALEQLLVDKKRRRS</sequence>
<feature type="region of interest" description="Disordered" evidence="1">
    <location>
        <begin position="314"/>
        <end position="333"/>
    </location>
</feature>
<evidence type="ECO:0000313" key="4">
    <source>
        <dbReference type="WBParaSite" id="HPBE_0001193601-mRNA-1"/>
    </source>
</evidence>
<evidence type="ECO:0000313" key="3">
    <source>
        <dbReference type="Proteomes" id="UP000050761"/>
    </source>
</evidence>
<evidence type="ECO:0000313" key="2">
    <source>
        <dbReference type="EMBL" id="VDO90361.1"/>
    </source>
</evidence>
<reference evidence="4" key="2">
    <citation type="submission" date="2019-09" db="UniProtKB">
        <authorList>
            <consortium name="WormBaseParasite"/>
        </authorList>
    </citation>
    <scope>IDENTIFICATION</scope>
</reference>
<dbReference type="OrthoDB" id="5863609at2759"/>
<protein>
    <submittedName>
        <fullName evidence="4">Reverse transcriptase domain-containing protein</fullName>
    </submittedName>
</protein>
<feature type="compositionally biased region" description="Basic and acidic residues" evidence="1">
    <location>
        <begin position="317"/>
        <end position="326"/>
    </location>
</feature>
<keyword evidence="3" id="KW-1185">Reference proteome</keyword>
<dbReference type="WBParaSite" id="HPBE_0001193601-mRNA-1">
    <property type="protein sequence ID" value="HPBE_0001193601-mRNA-1"/>
    <property type="gene ID" value="HPBE_0001193601"/>
</dbReference>
<dbReference type="EMBL" id="UZAH01027292">
    <property type="protein sequence ID" value="VDO90361.1"/>
    <property type="molecule type" value="Genomic_DNA"/>
</dbReference>